<feature type="region of interest" description="Disordered" evidence="8">
    <location>
        <begin position="30"/>
        <end position="52"/>
    </location>
</feature>
<feature type="domain" description="FTP" evidence="12">
    <location>
        <begin position="85"/>
        <end position="124"/>
    </location>
</feature>
<dbReference type="InterPro" id="IPR050728">
    <property type="entry name" value="Zinc_Metalloprotease_M4"/>
</dbReference>
<dbReference type="GO" id="GO:0046872">
    <property type="term" value="F:metal ion binding"/>
    <property type="evidence" value="ECO:0007669"/>
    <property type="project" value="UniProtKB-KW"/>
</dbReference>
<dbReference type="CDD" id="cd09597">
    <property type="entry name" value="M4_TLP"/>
    <property type="match status" value="1"/>
</dbReference>
<dbReference type="PANTHER" id="PTHR33794:SF1">
    <property type="entry name" value="BACILLOLYSIN"/>
    <property type="match status" value="1"/>
</dbReference>
<dbReference type="EMBL" id="BONK01000005">
    <property type="protein sequence ID" value="GIG21165.1"/>
    <property type="molecule type" value="Genomic_DNA"/>
</dbReference>
<keyword evidence="4 9" id="KW-0732">Signal</keyword>
<dbReference type="InterPro" id="IPR001570">
    <property type="entry name" value="Peptidase_M4_C_domain"/>
</dbReference>
<keyword evidence="14" id="KW-1185">Reference proteome</keyword>
<dbReference type="Pfam" id="PF01447">
    <property type="entry name" value="Peptidase_M4"/>
    <property type="match status" value="1"/>
</dbReference>
<dbReference type="Gene3D" id="3.10.450.490">
    <property type="match status" value="1"/>
</dbReference>
<evidence type="ECO:0000256" key="9">
    <source>
        <dbReference type="SAM" id="SignalP"/>
    </source>
</evidence>
<organism evidence="13 14">
    <name type="scientific">Cellulomonas chitinilytica</name>
    <dbReference type="NCBI Taxonomy" id="398759"/>
    <lineage>
        <taxon>Bacteria</taxon>
        <taxon>Bacillati</taxon>
        <taxon>Actinomycetota</taxon>
        <taxon>Actinomycetes</taxon>
        <taxon>Micrococcales</taxon>
        <taxon>Cellulomonadaceae</taxon>
        <taxon>Cellulomonas</taxon>
    </lineage>
</organism>
<accession>A0A919P2R5</accession>
<dbReference type="Gene3D" id="3.10.450.40">
    <property type="match status" value="1"/>
</dbReference>
<feature type="region of interest" description="Disordered" evidence="8">
    <location>
        <begin position="551"/>
        <end position="589"/>
    </location>
</feature>
<dbReference type="Pfam" id="PF02868">
    <property type="entry name" value="Peptidase_M4_C"/>
    <property type="match status" value="1"/>
</dbReference>
<name>A0A919P2R5_9CELL</name>
<evidence type="ECO:0000313" key="14">
    <source>
        <dbReference type="Proteomes" id="UP000632740"/>
    </source>
</evidence>
<dbReference type="AlphaFoldDB" id="A0A919P2R5"/>
<dbReference type="GO" id="GO:0006508">
    <property type="term" value="P:proteolysis"/>
    <property type="evidence" value="ECO:0007669"/>
    <property type="project" value="UniProtKB-KW"/>
</dbReference>
<keyword evidence="6" id="KW-0862">Zinc</keyword>
<dbReference type="Gene3D" id="1.10.390.10">
    <property type="entry name" value="Neutral Protease Domain 2"/>
    <property type="match status" value="1"/>
</dbReference>
<evidence type="ECO:0000256" key="6">
    <source>
        <dbReference type="ARBA" id="ARBA00022833"/>
    </source>
</evidence>
<evidence type="ECO:0000256" key="2">
    <source>
        <dbReference type="ARBA" id="ARBA00022670"/>
    </source>
</evidence>
<evidence type="ECO:0000256" key="5">
    <source>
        <dbReference type="ARBA" id="ARBA00022801"/>
    </source>
</evidence>
<keyword evidence="2" id="KW-0645">Protease</keyword>
<dbReference type="SUPFAM" id="SSF49785">
    <property type="entry name" value="Galactose-binding domain-like"/>
    <property type="match status" value="1"/>
</dbReference>
<sequence>MKGTKPLVAAGSILLLTACLAITTAGTAVGVNPQRPSPAVGKPAGPSDEARTSALARANNAVKEHRRELRASGADVFKARPGPLVDRDGTAHVRYDRTYSGLPVLGGDSVVHVQADGTLLSVTQTLDEPISVSTSAAITKAAAESVGRAQSTGRIESVSSALVVDALGGQPVLAYDVLITGKKTDETPSRLHVIVDAASGQIVRSADEIMDASGESIYSGTVNFVSTLATGGRSSVDPTYGNSATDVSNVSAAKEVPGTLFVDTDDIWGNGTNSDRASAAVDAIYGANLSHSYFKNVHGRDGIWGDGRGVRSRVHYGTNYANAFWDGTQITYGDGSTGAKPFTSIDVAAHEYMHGITENVSGLSYAYEGAALHEALSDIFSVDVEFYANNPNDVPDYFLGEKIDYNGNGTPTRYFDKPSRDVKSFDCYPGNFDSVIDRFASAHSAGGPARLAWFLMAEGSEPKTINGTVYDGYTCITTTVNGIGRDVATKIWYRALSTYFTSGTRYSSARSAVINAAADLYGKNSTQCATAQAAWDAVTVPGITCADATGTGGGGGGTTPPPAPANLVANPSFESGTASWTAPTGVVRSDTGGARTGAYFARLNGRGTSNSQTLSQKLTIPTATSASLSFYLRITSAETSTSARDTLRVQVVDGSTTTTLATYSNANKNTAYDVRTLNLTAYAGKTVILQFVGTENAGLATDFKLDDLSLTTS</sequence>
<dbReference type="InterPro" id="IPR011096">
    <property type="entry name" value="FTP_domain"/>
</dbReference>
<evidence type="ECO:0000256" key="3">
    <source>
        <dbReference type="ARBA" id="ARBA00022723"/>
    </source>
</evidence>
<dbReference type="PROSITE" id="PS51257">
    <property type="entry name" value="PROKAR_LIPOPROTEIN"/>
    <property type="match status" value="1"/>
</dbReference>
<evidence type="ECO:0000256" key="4">
    <source>
        <dbReference type="ARBA" id="ARBA00022729"/>
    </source>
</evidence>
<evidence type="ECO:0008006" key="15">
    <source>
        <dbReference type="Google" id="ProtNLM"/>
    </source>
</evidence>
<dbReference type="InterPro" id="IPR008979">
    <property type="entry name" value="Galactose-bd-like_sf"/>
</dbReference>
<dbReference type="RefSeq" id="WP_203751956.1">
    <property type="nucleotide sequence ID" value="NZ_BONK01000005.1"/>
</dbReference>
<dbReference type="InterPro" id="IPR013856">
    <property type="entry name" value="Peptidase_M4_domain"/>
</dbReference>
<dbReference type="GO" id="GO:0004222">
    <property type="term" value="F:metalloendopeptidase activity"/>
    <property type="evidence" value="ECO:0007669"/>
    <property type="project" value="InterPro"/>
</dbReference>
<feature type="domain" description="Peptidase M4 C-terminal" evidence="11">
    <location>
        <begin position="361"/>
        <end position="540"/>
    </location>
</feature>
<feature type="signal peptide" evidence="9">
    <location>
        <begin position="1"/>
        <end position="21"/>
    </location>
</feature>
<dbReference type="Gene3D" id="3.10.170.10">
    <property type="match status" value="1"/>
</dbReference>
<evidence type="ECO:0000259" key="12">
    <source>
        <dbReference type="Pfam" id="PF07504"/>
    </source>
</evidence>
<comment type="similarity">
    <text evidence="1">Belongs to the peptidase M4 family.</text>
</comment>
<protein>
    <recommendedName>
        <fullName evidence="15">M4 family peptidase</fullName>
    </recommendedName>
</protein>
<feature type="compositionally biased region" description="Polar residues" evidence="8">
    <location>
        <begin position="572"/>
        <end position="582"/>
    </location>
</feature>
<feature type="chain" id="PRO_5039675337" description="M4 family peptidase" evidence="9">
    <location>
        <begin position="22"/>
        <end position="713"/>
    </location>
</feature>
<evidence type="ECO:0000259" key="10">
    <source>
        <dbReference type="Pfam" id="PF01447"/>
    </source>
</evidence>
<evidence type="ECO:0000259" key="11">
    <source>
        <dbReference type="Pfam" id="PF02868"/>
    </source>
</evidence>
<evidence type="ECO:0000256" key="8">
    <source>
        <dbReference type="SAM" id="MobiDB-lite"/>
    </source>
</evidence>
<dbReference type="PANTHER" id="PTHR33794">
    <property type="entry name" value="BACILLOLYSIN"/>
    <property type="match status" value="1"/>
</dbReference>
<feature type="domain" description="Peptidase M4" evidence="10">
    <location>
        <begin position="213"/>
        <end position="358"/>
    </location>
</feature>
<keyword evidence="5" id="KW-0378">Hydrolase</keyword>
<dbReference type="SUPFAM" id="SSF55486">
    <property type="entry name" value="Metalloproteases ('zincins'), catalytic domain"/>
    <property type="match status" value="1"/>
</dbReference>
<dbReference type="Pfam" id="PF07504">
    <property type="entry name" value="FTP"/>
    <property type="match status" value="1"/>
</dbReference>
<dbReference type="Proteomes" id="UP000632740">
    <property type="component" value="Unassembled WGS sequence"/>
</dbReference>
<gene>
    <name evidence="13" type="ORF">Cch01nite_18890</name>
</gene>
<dbReference type="InterPro" id="IPR027268">
    <property type="entry name" value="Peptidase_M4/M1_CTD_sf"/>
</dbReference>
<keyword evidence="7" id="KW-0482">Metalloprotease</keyword>
<evidence type="ECO:0000256" key="7">
    <source>
        <dbReference type="ARBA" id="ARBA00023049"/>
    </source>
</evidence>
<evidence type="ECO:0000313" key="13">
    <source>
        <dbReference type="EMBL" id="GIG21165.1"/>
    </source>
</evidence>
<comment type="caution">
    <text evidence="13">The sequence shown here is derived from an EMBL/GenBank/DDBJ whole genome shotgun (WGS) entry which is preliminary data.</text>
</comment>
<keyword evidence="3" id="KW-0479">Metal-binding</keyword>
<dbReference type="PRINTS" id="PR00730">
    <property type="entry name" value="THERMOLYSIN"/>
</dbReference>
<dbReference type="Gene3D" id="2.60.120.260">
    <property type="entry name" value="Galactose-binding domain-like"/>
    <property type="match status" value="1"/>
</dbReference>
<evidence type="ECO:0000256" key="1">
    <source>
        <dbReference type="ARBA" id="ARBA00009388"/>
    </source>
</evidence>
<proteinExistence type="inferred from homology"/>
<dbReference type="InterPro" id="IPR023612">
    <property type="entry name" value="Peptidase_M4"/>
</dbReference>
<reference evidence="13" key="1">
    <citation type="submission" date="2021-01" db="EMBL/GenBank/DDBJ databases">
        <title>Whole genome shotgun sequence of Cellulomonas chitinilytica NBRC 110799.</title>
        <authorList>
            <person name="Komaki H."/>
            <person name="Tamura T."/>
        </authorList>
    </citation>
    <scope>NUCLEOTIDE SEQUENCE</scope>
    <source>
        <strain evidence="13">NBRC 110799</strain>
    </source>
</reference>